<comment type="subcellular location">
    <subcellularLocation>
        <location evidence="1">Nucleus</location>
    </subcellularLocation>
</comment>
<dbReference type="Proteomes" id="UP000800097">
    <property type="component" value="Unassembled WGS sequence"/>
</dbReference>
<dbReference type="InterPro" id="IPR050815">
    <property type="entry name" value="TF_fung"/>
</dbReference>
<sequence length="844" mass="95268">MRASVACERCRSSKTKCVNDGPHTQCAACRQRRRECVYAPPSQSPKLRRDSTLADSPTTATPDSEAPRKRHKKTSTLISAAPLPEGSVLSSLDDPLSLPILTHETWLRLWAIFEQQFYADLPFLHARTFRRPLPRPPSSHFPPMVLLAFLALTSPFHDELVRQHPLGSRGARAVSLYYYKAAKAELGHPFDEPNRERIQAQLMLGLFNFAHASGEAWLWVGNAIRCAQALNLNVVPEKEKDHRKASGLSIEDQFIEDEITRRTFWSCFIMDRALCGGTNRPTSIFIEDITIQLPCSENAFNFGKPVKTARLEKLKITGSEDDMDCKNGTGRHSVSRDSTLTSNDGSVQWEMGNDEGPLCHYIRAMELYREVHQWFINQTRKSEGTRPPWHPDSTLTKFNKHLDALRRKLPDQLRLTPNNHDAYLVTQESAPYILIHMLHLICKMMPLREYIPANAINCERTGPIGPLDPPVFPIEQFGHEDYWKKSASDLFKACHDLTDLLYRSEKWNRLPETPLMMFAAYSLAQCGVYALHYHYMVVYEGYTKEDISNSLAILNARRGRWKRTADNWKYLVKWDRHLKTEQEMHYKARTESERGSNRSGGATDDRLLPVSEGGTGGGAEEYNRLYAKLLKGTEHTTTSVDDEGIFLDEDGDHDFGPIPIHALGKVDNRRPVETLPTRTQSRSDVVNGTPPATFTAINGYRSDAVKSDTTVSSGTPDTPVGNPEPSGHPYISPAPSGPSVTPQTVYGAPYRPSTSYQHSDSSHHASGYPQYHAESAQRTSHAMSQNVGHPQSEYSNAQYLGDFRPPIPLFNHWHNGFPNVAAIDDPWREDALYPSPYYAQYNQP</sequence>
<feature type="region of interest" description="Disordered" evidence="6">
    <location>
        <begin position="322"/>
        <end position="347"/>
    </location>
</feature>
<dbReference type="InterPro" id="IPR007219">
    <property type="entry name" value="XnlR_reg_dom"/>
</dbReference>
<name>A0A6A6JSA7_WESOR</name>
<dbReference type="InterPro" id="IPR001138">
    <property type="entry name" value="Zn2Cys6_DnaBD"/>
</dbReference>
<dbReference type="EMBL" id="ML986486">
    <property type="protein sequence ID" value="KAF2279501.1"/>
    <property type="molecule type" value="Genomic_DNA"/>
</dbReference>
<feature type="compositionally biased region" description="Polar residues" evidence="6">
    <location>
        <begin position="776"/>
        <end position="793"/>
    </location>
</feature>
<proteinExistence type="predicted"/>
<dbReference type="RefSeq" id="XP_033657040.1">
    <property type="nucleotide sequence ID" value="XM_033793484.1"/>
</dbReference>
<feature type="compositionally biased region" description="Polar residues" evidence="6">
    <location>
        <begin position="676"/>
        <end position="696"/>
    </location>
</feature>
<evidence type="ECO:0000259" key="7">
    <source>
        <dbReference type="PROSITE" id="PS50048"/>
    </source>
</evidence>
<keyword evidence="2" id="KW-0479">Metal-binding</keyword>
<feature type="region of interest" description="Disordered" evidence="6">
    <location>
        <begin position="586"/>
        <end position="614"/>
    </location>
</feature>
<evidence type="ECO:0000256" key="6">
    <source>
        <dbReference type="SAM" id="MobiDB-lite"/>
    </source>
</evidence>
<accession>A0A6A6JSA7</accession>
<feature type="compositionally biased region" description="Basic and acidic residues" evidence="6">
    <location>
        <begin position="586"/>
        <end position="596"/>
    </location>
</feature>
<evidence type="ECO:0000256" key="2">
    <source>
        <dbReference type="ARBA" id="ARBA00022723"/>
    </source>
</evidence>
<dbReference type="GO" id="GO:0006351">
    <property type="term" value="P:DNA-templated transcription"/>
    <property type="evidence" value="ECO:0007669"/>
    <property type="project" value="InterPro"/>
</dbReference>
<evidence type="ECO:0000256" key="3">
    <source>
        <dbReference type="ARBA" id="ARBA00023015"/>
    </source>
</evidence>
<dbReference type="OrthoDB" id="5370478at2759"/>
<gene>
    <name evidence="8" type="ORF">EI97DRAFT_178452</name>
</gene>
<dbReference type="GO" id="GO:0000981">
    <property type="term" value="F:DNA-binding transcription factor activity, RNA polymerase II-specific"/>
    <property type="evidence" value="ECO:0007669"/>
    <property type="project" value="InterPro"/>
</dbReference>
<evidence type="ECO:0000313" key="9">
    <source>
        <dbReference type="Proteomes" id="UP000800097"/>
    </source>
</evidence>
<keyword evidence="9" id="KW-1185">Reference proteome</keyword>
<dbReference type="SMART" id="SM00906">
    <property type="entry name" value="Fungal_trans"/>
    <property type="match status" value="1"/>
</dbReference>
<dbReference type="Pfam" id="PF00172">
    <property type="entry name" value="Zn_clus"/>
    <property type="match status" value="1"/>
</dbReference>
<feature type="compositionally biased region" description="Polar residues" evidence="6">
    <location>
        <begin position="53"/>
        <end position="62"/>
    </location>
</feature>
<feature type="region of interest" description="Disordered" evidence="6">
    <location>
        <begin position="39"/>
        <end position="77"/>
    </location>
</feature>
<evidence type="ECO:0000256" key="1">
    <source>
        <dbReference type="ARBA" id="ARBA00004123"/>
    </source>
</evidence>
<evidence type="ECO:0000256" key="4">
    <source>
        <dbReference type="ARBA" id="ARBA00023163"/>
    </source>
</evidence>
<dbReference type="PANTHER" id="PTHR47338">
    <property type="entry name" value="ZN(II)2CYS6 TRANSCRIPTION FACTOR (EUROFUNG)-RELATED"/>
    <property type="match status" value="1"/>
</dbReference>
<feature type="domain" description="Zn(2)-C6 fungal-type" evidence="7">
    <location>
        <begin position="6"/>
        <end position="38"/>
    </location>
</feature>
<dbReference type="CDD" id="cd00067">
    <property type="entry name" value="GAL4"/>
    <property type="match status" value="1"/>
</dbReference>
<dbReference type="GO" id="GO:0008270">
    <property type="term" value="F:zinc ion binding"/>
    <property type="evidence" value="ECO:0007669"/>
    <property type="project" value="InterPro"/>
</dbReference>
<dbReference type="PROSITE" id="PS50048">
    <property type="entry name" value="ZN2_CY6_FUNGAL_2"/>
    <property type="match status" value="1"/>
</dbReference>
<feature type="compositionally biased region" description="Polar residues" evidence="6">
    <location>
        <begin position="707"/>
        <end position="716"/>
    </location>
</feature>
<feature type="region of interest" description="Disordered" evidence="6">
    <location>
        <begin position="675"/>
        <end position="793"/>
    </location>
</feature>
<feature type="compositionally biased region" description="Polar residues" evidence="6">
    <location>
        <begin position="330"/>
        <end position="346"/>
    </location>
</feature>
<dbReference type="PANTHER" id="PTHR47338:SF5">
    <property type="entry name" value="ZN(II)2CYS6 TRANSCRIPTION FACTOR (EUROFUNG)"/>
    <property type="match status" value="1"/>
</dbReference>
<evidence type="ECO:0000313" key="8">
    <source>
        <dbReference type="EMBL" id="KAF2279501.1"/>
    </source>
</evidence>
<evidence type="ECO:0000256" key="5">
    <source>
        <dbReference type="ARBA" id="ARBA00023242"/>
    </source>
</evidence>
<keyword evidence="5" id="KW-0539">Nucleus</keyword>
<keyword evidence="3" id="KW-0805">Transcription regulation</keyword>
<dbReference type="SUPFAM" id="SSF57701">
    <property type="entry name" value="Zn2/Cys6 DNA-binding domain"/>
    <property type="match status" value="1"/>
</dbReference>
<dbReference type="AlphaFoldDB" id="A0A6A6JSA7"/>
<dbReference type="Pfam" id="PF04082">
    <property type="entry name" value="Fungal_trans"/>
    <property type="match status" value="1"/>
</dbReference>
<dbReference type="InterPro" id="IPR036864">
    <property type="entry name" value="Zn2-C6_fun-type_DNA-bd_sf"/>
</dbReference>
<protein>
    <recommendedName>
        <fullName evidence="7">Zn(2)-C6 fungal-type domain-containing protein</fullName>
    </recommendedName>
</protein>
<dbReference type="GO" id="GO:0003677">
    <property type="term" value="F:DNA binding"/>
    <property type="evidence" value="ECO:0007669"/>
    <property type="project" value="InterPro"/>
</dbReference>
<organism evidence="8 9">
    <name type="scientific">Westerdykella ornata</name>
    <dbReference type="NCBI Taxonomy" id="318751"/>
    <lineage>
        <taxon>Eukaryota</taxon>
        <taxon>Fungi</taxon>
        <taxon>Dikarya</taxon>
        <taxon>Ascomycota</taxon>
        <taxon>Pezizomycotina</taxon>
        <taxon>Dothideomycetes</taxon>
        <taxon>Pleosporomycetidae</taxon>
        <taxon>Pleosporales</taxon>
        <taxon>Sporormiaceae</taxon>
        <taxon>Westerdykella</taxon>
    </lineage>
</organism>
<dbReference type="PROSITE" id="PS00463">
    <property type="entry name" value="ZN2_CY6_FUNGAL_1"/>
    <property type="match status" value="1"/>
</dbReference>
<keyword evidence="4" id="KW-0804">Transcription</keyword>
<dbReference type="SMART" id="SM00066">
    <property type="entry name" value="GAL4"/>
    <property type="match status" value="1"/>
</dbReference>
<dbReference type="CDD" id="cd12148">
    <property type="entry name" value="fungal_TF_MHR"/>
    <property type="match status" value="1"/>
</dbReference>
<dbReference type="Gene3D" id="4.10.240.10">
    <property type="entry name" value="Zn(2)-C6 fungal-type DNA-binding domain"/>
    <property type="match status" value="1"/>
</dbReference>
<dbReference type="GO" id="GO:0005634">
    <property type="term" value="C:nucleus"/>
    <property type="evidence" value="ECO:0007669"/>
    <property type="project" value="UniProtKB-SubCell"/>
</dbReference>
<dbReference type="GeneID" id="54546659"/>
<reference evidence="8" key="1">
    <citation type="journal article" date="2020" name="Stud. Mycol.">
        <title>101 Dothideomycetes genomes: a test case for predicting lifestyles and emergence of pathogens.</title>
        <authorList>
            <person name="Haridas S."/>
            <person name="Albert R."/>
            <person name="Binder M."/>
            <person name="Bloem J."/>
            <person name="Labutti K."/>
            <person name="Salamov A."/>
            <person name="Andreopoulos B."/>
            <person name="Baker S."/>
            <person name="Barry K."/>
            <person name="Bills G."/>
            <person name="Bluhm B."/>
            <person name="Cannon C."/>
            <person name="Castanera R."/>
            <person name="Culley D."/>
            <person name="Daum C."/>
            <person name="Ezra D."/>
            <person name="Gonzalez J."/>
            <person name="Henrissat B."/>
            <person name="Kuo A."/>
            <person name="Liang C."/>
            <person name="Lipzen A."/>
            <person name="Lutzoni F."/>
            <person name="Magnuson J."/>
            <person name="Mondo S."/>
            <person name="Nolan M."/>
            <person name="Ohm R."/>
            <person name="Pangilinan J."/>
            <person name="Park H.-J."/>
            <person name="Ramirez L."/>
            <person name="Alfaro M."/>
            <person name="Sun H."/>
            <person name="Tritt A."/>
            <person name="Yoshinaga Y."/>
            <person name="Zwiers L.-H."/>
            <person name="Turgeon B."/>
            <person name="Goodwin S."/>
            <person name="Spatafora J."/>
            <person name="Crous P."/>
            <person name="Grigoriev I."/>
        </authorList>
    </citation>
    <scope>NUCLEOTIDE SEQUENCE</scope>
    <source>
        <strain evidence="8">CBS 379.55</strain>
    </source>
</reference>